<feature type="non-terminal residue" evidence="2">
    <location>
        <position position="1"/>
    </location>
</feature>
<evidence type="ECO:0000313" key="2">
    <source>
        <dbReference type="EMBL" id="MCI30879.1"/>
    </source>
</evidence>
<feature type="domain" description="Integrase zinc-binding" evidence="1">
    <location>
        <begin position="70"/>
        <end position="126"/>
    </location>
</feature>
<dbReference type="PANTHER" id="PTHR48475">
    <property type="entry name" value="RIBONUCLEASE H"/>
    <property type="match status" value="1"/>
</dbReference>
<evidence type="ECO:0000259" key="1">
    <source>
        <dbReference type="Pfam" id="PF17921"/>
    </source>
</evidence>
<proteinExistence type="predicted"/>
<dbReference type="Pfam" id="PF17921">
    <property type="entry name" value="Integrase_H2C2"/>
    <property type="match status" value="1"/>
</dbReference>
<name>A0A392R3S3_9FABA</name>
<reference evidence="2 3" key="1">
    <citation type="journal article" date="2018" name="Front. Plant Sci.">
        <title>Red Clover (Trifolium pratense) and Zigzag Clover (T. medium) - A Picture of Genomic Similarities and Differences.</title>
        <authorList>
            <person name="Dluhosova J."/>
            <person name="Istvanek J."/>
            <person name="Nedelnik J."/>
            <person name="Repkova J."/>
        </authorList>
    </citation>
    <scope>NUCLEOTIDE SEQUENCE [LARGE SCALE GENOMIC DNA]</scope>
    <source>
        <strain evidence="3">cv. 10/8</strain>
        <tissue evidence="2">Leaf</tissue>
    </source>
</reference>
<evidence type="ECO:0000313" key="3">
    <source>
        <dbReference type="Proteomes" id="UP000265520"/>
    </source>
</evidence>
<dbReference type="Gene3D" id="1.10.340.70">
    <property type="match status" value="1"/>
</dbReference>
<accession>A0A392R3S3</accession>
<keyword evidence="3" id="KW-1185">Reference proteome</keyword>
<organism evidence="2 3">
    <name type="scientific">Trifolium medium</name>
    <dbReference type="NCBI Taxonomy" id="97028"/>
    <lineage>
        <taxon>Eukaryota</taxon>
        <taxon>Viridiplantae</taxon>
        <taxon>Streptophyta</taxon>
        <taxon>Embryophyta</taxon>
        <taxon>Tracheophyta</taxon>
        <taxon>Spermatophyta</taxon>
        <taxon>Magnoliopsida</taxon>
        <taxon>eudicotyledons</taxon>
        <taxon>Gunneridae</taxon>
        <taxon>Pentapetalae</taxon>
        <taxon>rosids</taxon>
        <taxon>fabids</taxon>
        <taxon>Fabales</taxon>
        <taxon>Fabaceae</taxon>
        <taxon>Papilionoideae</taxon>
        <taxon>50 kb inversion clade</taxon>
        <taxon>NPAAA clade</taxon>
        <taxon>Hologalegina</taxon>
        <taxon>IRL clade</taxon>
        <taxon>Trifolieae</taxon>
        <taxon>Trifolium</taxon>
    </lineage>
</organism>
<dbReference type="PANTHER" id="PTHR48475:SF2">
    <property type="entry name" value="RIBONUCLEASE H"/>
    <property type="match status" value="1"/>
</dbReference>
<dbReference type="EMBL" id="LXQA010182868">
    <property type="protein sequence ID" value="MCI30879.1"/>
    <property type="molecule type" value="Genomic_DNA"/>
</dbReference>
<protein>
    <recommendedName>
        <fullName evidence="1">Integrase zinc-binding domain-containing protein</fullName>
    </recommendedName>
</protein>
<dbReference type="AlphaFoldDB" id="A0A392R3S3"/>
<dbReference type="InterPro" id="IPR041588">
    <property type="entry name" value="Integrase_H2C2"/>
</dbReference>
<dbReference type="Proteomes" id="UP000265520">
    <property type="component" value="Unassembled WGS sequence"/>
</dbReference>
<comment type="caution">
    <text evidence="2">The sequence shown here is derived from an EMBL/GenBank/DDBJ whole genome shotgun (WGS) entry which is preliminary data.</text>
</comment>
<sequence length="154" mass="17579">ATPSIEVEQIMMVVEAEDWRTPIIRFLQKDELPRDRSEALKIRKMAAWYSMIGDKLFKRGFSSPLLLCVSEQEAKGILEEVHEGSCGNHIGARALAGKILRAGFYWPNLHDDAARYVRCCDKCQRHADLHHAPGEPLKSVLSPWPFFMWVFVGI</sequence>